<feature type="region of interest" description="Disordered" evidence="22">
    <location>
        <begin position="429"/>
        <end position="484"/>
    </location>
</feature>
<feature type="compositionally biased region" description="Basic and acidic residues" evidence="22">
    <location>
        <begin position="599"/>
        <end position="623"/>
    </location>
</feature>
<dbReference type="SMART" id="SM00487">
    <property type="entry name" value="DEXDc"/>
    <property type="match status" value="1"/>
</dbReference>
<proteinExistence type="inferred from homology"/>
<keyword evidence="11" id="KW-0378">Hydrolase</keyword>
<feature type="compositionally biased region" description="Basic and acidic residues" evidence="22">
    <location>
        <begin position="655"/>
        <end position="667"/>
    </location>
</feature>
<comment type="subcellular location">
    <subcellularLocation>
        <location evidence="2">Chromosome</location>
        <location evidence="2">Telomere</location>
    </subcellularLocation>
    <subcellularLocation>
        <location evidence="1">Nucleus</location>
    </subcellularLocation>
</comment>
<evidence type="ECO:0000256" key="5">
    <source>
        <dbReference type="ARBA" id="ARBA00022454"/>
    </source>
</evidence>
<evidence type="ECO:0000256" key="2">
    <source>
        <dbReference type="ARBA" id="ARBA00004574"/>
    </source>
</evidence>
<keyword evidence="12" id="KW-0347">Helicase</keyword>
<feature type="region of interest" description="Disordered" evidence="22">
    <location>
        <begin position="572"/>
        <end position="623"/>
    </location>
</feature>
<feature type="compositionally biased region" description="Basic and acidic residues" evidence="22">
    <location>
        <begin position="781"/>
        <end position="795"/>
    </location>
</feature>
<dbReference type="GO" id="GO:0005634">
    <property type="term" value="C:nucleus"/>
    <property type="evidence" value="ECO:0007669"/>
    <property type="project" value="UniProtKB-SubCell"/>
</dbReference>
<dbReference type="Proteomes" id="UP001219518">
    <property type="component" value="Unassembled WGS sequence"/>
</dbReference>
<feature type="compositionally biased region" description="Basic residues" evidence="22">
    <location>
        <begin position="807"/>
        <end position="817"/>
    </location>
</feature>
<evidence type="ECO:0000256" key="18">
    <source>
        <dbReference type="ARBA" id="ARBA00023242"/>
    </source>
</evidence>
<feature type="region of interest" description="Disordered" evidence="22">
    <location>
        <begin position="215"/>
        <end position="307"/>
    </location>
</feature>
<dbReference type="GO" id="GO:0003678">
    <property type="term" value="F:DNA helicase activity"/>
    <property type="evidence" value="ECO:0007669"/>
    <property type="project" value="UniProtKB-EC"/>
</dbReference>
<evidence type="ECO:0000256" key="22">
    <source>
        <dbReference type="SAM" id="MobiDB-lite"/>
    </source>
</evidence>
<reference evidence="26" key="2">
    <citation type="journal article" date="2023" name="BMC Genomics">
        <title>Pest status, molecular evolution, and epigenetic factors derived from the genome assembly of Frankliniella fusca, a thysanopteran phytovirus vector.</title>
        <authorList>
            <person name="Catto M.A."/>
            <person name="Labadie P.E."/>
            <person name="Jacobson A.L."/>
            <person name="Kennedy G.G."/>
            <person name="Srinivasan R."/>
            <person name="Hunt B.G."/>
        </authorList>
    </citation>
    <scope>NUCLEOTIDE SEQUENCE</scope>
    <source>
        <strain evidence="26">PL_HMW_Pooled</strain>
    </source>
</reference>
<dbReference type="PROSITE" id="PS51192">
    <property type="entry name" value="HELICASE_ATP_BIND_1"/>
    <property type="match status" value="1"/>
</dbReference>
<feature type="domain" description="PHD-type" evidence="25">
    <location>
        <begin position="34"/>
        <end position="171"/>
    </location>
</feature>
<keyword evidence="9" id="KW-0227">DNA damage</keyword>
<evidence type="ECO:0000313" key="27">
    <source>
        <dbReference type="Proteomes" id="UP001219518"/>
    </source>
</evidence>
<name>A0AAE1HZX4_9NEOP</name>
<keyword evidence="14" id="KW-0067">ATP-binding</keyword>
<feature type="compositionally biased region" description="Basic and acidic residues" evidence="22">
    <location>
        <begin position="750"/>
        <end position="769"/>
    </location>
</feature>
<dbReference type="Pfam" id="PF00271">
    <property type="entry name" value="Helicase_C"/>
    <property type="match status" value="1"/>
</dbReference>
<evidence type="ECO:0000313" key="26">
    <source>
        <dbReference type="EMBL" id="KAK3930445.1"/>
    </source>
</evidence>
<comment type="similarity">
    <text evidence="3">Belongs to the SNF2/RAD54 helicase family.</text>
</comment>
<organism evidence="26 27">
    <name type="scientific">Frankliniella fusca</name>
    <dbReference type="NCBI Taxonomy" id="407009"/>
    <lineage>
        <taxon>Eukaryota</taxon>
        <taxon>Metazoa</taxon>
        <taxon>Ecdysozoa</taxon>
        <taxon>Arthropoda</taxon>
        <taxon>Hexapoda</taxon>
        <taxon>Insecta</taxon>
        <taxon>Pterygota</taxon>
        <taxon>Neoptera</taxon>
        <taxon>Paraneoptera</taxon>
        <taxon>Thysanoptera</taxon>
        <taxon>Terebrantia</taxon>
        <taxon>Thripoidea</taxon>
        <taxon>Thripidae</taxon>
        <taxon>Frankliniella</taxon>
    </lineage>
</organism>
<keyword evidence="13" id="KW-0862">Zinc</keyword>
<dbReference type="InterPro" id="IPR038718">
    <property type="entry name" value="SNF2-like_sf"/>
</dbReference>
<dbReference type="PANTHER" id="PTHR45797">
    <property type="entry name" value="RAD54-LIKE"/>
    <property type="match status" value="1"/>
</dbReference>
<dbReference type="SMART" id="SM00490">
    <property type="entry name" value="HELICc"/>
    <property type="match status" value="1"/>
</dbReference>
<dbReference type="InterPro" id="IPR044574">
    <property type="entry name" value="ARIP4-like"/>
</dbReference>
<dbReference type="GO" id="GO:0005524">
    <property type="term" value="F:ATP binding"/>
    <property type="evidence" value="ECO:0007669"/>
    <property type="project" value="UniProtKB-KW"/>
</dbReference>
<reference evidence="26" key="1">
    <citation type="submission" date="2021-07" db="EMBL/GenBank/DDBJ databases">
        <authorList>
            <person name="Catto M.A."/>
            <person name="Jacobson A."/>
            <person name="Kennedy G."/>
            <person name="Labadie P."/>
            <person name="Hunt B.G."/>
            <person name="Srinivasan R."/>
        </authorList>
    </citation>
    <scope>NUCLEOTIDE SEQUENCE</scope>
    <source>
        <strain evidence="26">PL_HMW_Pooled</strain>
        <tissue evidence="26">Head</tissue>
    </source>
</reference>
<evidence type="ECO:0000259" key="25">
    <source>
        <dbReference type="PROSITE" id="PS51533"/>
    </source>
</evidence>
<evidence type="ECO:0000256" key="6">
    <source>
        <dbReference type="ARBA" id="ARBA00022553"/>
    </source>
</evidence>
<feature type="compositionally biased region" description="Basic and acidic residues" evidence="22">
    <location>
        <begin position="724"/>
        <end position="738"/>
    </location>
</feature>
<dbReference type="FunFam" id="3.40.50.10810:FF:000011">
    <property type="entry name" value="Transcriptional regulator ATRX homolog"/>
    <property type="match status" value="1"/>
</dbReference>
<keyword evidence="7" id="KW-0479">Metal-binding</keyword>
<protein>
    <recommendedName>
        <fullName evidence="4">DNA helicase</fullName>
        <ecNumber evidence="4">3.6.4.12</ecNumber>
    </recommendedName>
    <alternativeName>
        <fullName evidence="19">ATP-dependent helicase ATRX</fullName>
    </alternativeName>
    <alternativeName>
        <fullName evidence="20">X-linked nuclear protein</fullName>
    </alternativeName>
</protein>
<dbReference type="SUPFAM" id="SSF52540">
    <property type="entry name" value="P-loop containing nucleoside triphosphate hydrolases"/>
    <property type="match status" value="2"/>
</dbReference>
<evidence type="ECO:0000256" key="4">
    <source>
        <dbReference type="ARBA" id="ARBA00012551"/>
    </source>
</evidence>
<feature type="region of interest" description="Disordered" evidence="22">
    <location>
        <begin position="1630"/>
        <end position="1651"/>
    </location>
</feature>
<feature type="region of interest" description="Disordered" evidence="22">
    <location>
        <begin position="1270"/>
        <end position="1360"/>
    </location>
</feature>
<dbReference type="PROSITE" id="PS51194">
    <property type="entry name" value="HELICASE_CTER"/>
    <property type="match status" value="1"/>
</dbReference>
<feature type="domain" description="Helicase ATP-binding" evidence="23">
    <location>
        <begin position="962"/>
        <end position="1150"/>
    </location>
</feature>
<dbReference type="GO" id="GO:0003677">
    <property type="term" value="F:DNA binding"/>
    <property type="evidence" value="ECO:0007669"/>
    <property type="project" value="UniProtKB-KW"/>
</dbReference>
<comment type="caution">
    <text evidence="26">The sequence shown here is derived from an EMBL/GenBank/DDBJ whole genome shotgun (WGS) entry which is preliminary data.</text>
</comment>
<evidence type="ECO:0000256" key="7">
    <source>
        <dbReference type="ARBA" id="ARBA00022723"/>
    </source>
</evidence>
<keyword evidence="17" id="KW-0234">DNA repair</keyword>
<dbReference type="CDD" id="cd18793">
    <property type="entry name" value="SF2_C_SNF"/>
    <property type="match status" value="1"/>
</dbReference>
<evidence type="ECO:0000256" key="15">
    <source>
        <dbReference type="ARBA" id="ARBA00022895"/>
    </source>
</evidence>
<dbReference type="GO" id="GO:0006281">
    <property type="term" value="P:DNA repair"/>
    <property type="evidence" value="ECO:0007669"/>
    <property type="project" value="UniProtKB-KW"/>
</dbReference>
<dbReference type="InterPro" id="IPR027417">
    <property type="entry name" value="P-loop_NTPase"/>
</dbReference>
<feature type="compositionally biased region" description="Basic and acidic residues" evidence="22">
    <location>
        <begin position="870"/>
        <end position="887"/>
    </location>
</feature>
<dbReference type="PROSITE" id="PS51533">
    <property type="entry name" value="ADD"/>
    <property type="match status" value="1"/>
</dbReference>
<dbReference type="Gene3D" id="3.40.50.10810">
    <property type="entry name" value="Tandem AAA-ATPase domain"/>
    <property type="match status" value="1"/>
</dbReference>
<feature type="compositionally biased region" description="Basic and acidic residues" evidence="22">
    <location>
        <begin position="246"/>
        <end position="260"/>
    </location>
</feature>
<keyword evidence="16" id="KW-0238">DNA-binding</keyword>
<feature type="region of interest" description="Disordered" evidence="22">
    <location>
        <begin position="1702"/>
        <end position="1723"/>
    </location>
</feature>
<evidence type="ECO:0000256" key="12">
    <source>
        <dbReference type="ARBA" id="ARBA00022806"/>
    </source>
</evidence>
<dbReference type="GO" id="GO:0000781">
    <property type="term" value="C:chromosome, telomeric region"/>
    <property type="evidence" value="ECO:0007669"/>
    <property type="project" value="UniProtKB-SubCell"/>
</dbReference>
<dbReference type="InterPro" id="IPR000330">
    <property type="entry name" value="SNF2_N"/>
</dbReference>
<evidence type="ECO:0000256" key="8">
    <source>
        <dbReference type="ARBA" id="ARBA00022741"/>
    </source>
</evidence>
<dbReference type="Pfam" id="PF00176">
    <property type="entry name" value="SNF2-rel_dom"/>
    <property type="match status" value="1"/>
</dbReference>
<feature type="compositionally biased region" description="Low complexity" evidence="22">
    <location>
        <begin position="1298"/>
        <end position="1311"/>
    </location>
</feature>
<evidence type="ECO:0000256" key="14">
    <source>
        <dbReference type="ARBA" id="ARBA00022840"/>
    </source>
</evidence>
<keyword evidence="27" id="KW-1185">Reference proteome</keyword>
<evidence type="ECO:0000259" key="23">
    <source>
        <dbReference type="PROSITE" id="PS51192"/>
    </source>
</evidence>
<keyword evidence="18" id="KW-0539">Nucleus</keyword>
<feature type="compositionally biased region" description="Basic and acidic residues" evidence="22">
    <location>
        <begin position="1322"/>
        <end position="1335"/>
    </location>
</feature>
<evidence type="ECO:0000256" key="13">
    <source>
        <dbReference type="ARBA" id="ARBA00022833"/>
    </source>
</evidence>
<dbReference type="CDD" id="cd11726">
    <property type="entry name" value="ADDz_ATRX"/>
    <property type="match status" value="1"/>
</dbReference>
<evidence type="ECO:0000256" key="9">
    <source>
        <dbReference type="ARBA" id="ARBA00022763"/>
    </source>
</evidence>
<accession>A0AAE1HZX4</accession>
<dbReference type="GO" id="GO:0140719">
    <property type="term" value="P:constitutive heterochromatin formation"/>
    <property type="evidence" value="ECO:0007669"/>
    <property type="project" value="UniProtKB-ARBA"/>
</dbReference>
<evidence type="ECO:0000256" key="19">
    <source>
        <dbReference type="ARBA" id="ARBA00031106"/>
    </source>
</evidence>
<feature type="domain" description="Helicase C-terminal" evidence="24">
    <location>
        <begin position="1379"/>
        <end position="1565"/>
    </location>
</feature>
<evidence type="ECO:0000256" key="1">
    <source>
        <dbReference type="ARBA" id="ARBA00004123"/>
    </source>
</evidence>
<sequence>MHSPQRSLKLERKGRLLYIEVTEEEDKFREKKFSDVNKVLKEDIACSTCGVDLKYNVKEGNDLSYHPYLKVLMCEGCKERYSRCSFPVDEEGDQKCCSWCGREGTLYYCSKCSCAFCKKCIKANFGKEKLKDLVDKELVCYICDPKPLYECRAICYAAIECARSRKRKKIAAQKLKVNEMAEKKRLGIKPGRLGRRRATNSDNADCDIEVIISSDDESNNSDLPLNSQRPVSTQKSAMKLGKLKSHPLEKITKDLVRESSGDLTDSDFEPKNSQRLKPCLLKTGRKSKDSGSDSSRKYKDRAVPNSANMNEVCKEKKSDTVPLPDTPKNPEWMILDSHAEDISCVAMSLHERISSFRTKFVAQNWEQNMLPVAVDRLMSYIKRSVQSLLDVQDGLESLSGSSFNISEQKKNTDVTQRTKNFEKSLCDRVKDKETESEGIESDDVHEPKKLQRCGSTESEGECSNGVGDPPENLLISEPGNDLPSDTEIAKETNDNSVAAIMNSRREGSSDDEDLCLKPSVRPHKKTRFDIRELDVYKSDVKLQGKWTVNIEKLPPAEENRLFESVGSYYDNDADSEDASQSDNSVDNLINLNNLKRKAKGSDEDRNKISKSETDTKKKAVKKQEEKLADFLNRSSGPSDAEVSFEDQPLMRFLDKEKDTNSLNDAKKKLLLQSSDSEDNVPDVNEADEKPKQETSVPKKKKNLESQTSKNGGEDIASSSDNENDSDKKKSAWRKDKLLTGKLSDTDTSEEERRLEKRKEKEKEKEKNSSSEDEIFTPKQRKSFETQKKSEPKTETDSDGDTSDDFVKKKRKVLRKKSSSSSSSESEKEKPKKKRRRIKVANSSSDEDEDDKKKTAENDSPTKGRKKIRHMIKEEELEQGTKEAAKEEEERRERIAARQKLYEEIYDGIQKGFEVLDQLVLDFDEETKEPLVEVDKSLVKKLKPHQAKGVKFMWDACFESLKRIERSKGSGCILAHCMGLGKTFQVVTLVHTLFKHPETLVKNVLVVCPVSTVLNWVNEFSKWLQGLEDGPEIEVFELIRCKQNMDRSYRLREWRAEGGVMIMGYDMYRNLTNPASRRARASHMKTFQECLVDPGPDLVICDEGHLLKNEDTGISKAMTRIKTLRRIILTGTPLQNNLKEYHCMVQFVKPNLLGTRKEFLNRFVNPITNGQYEDSTAHDVKRMKRRAHVLHQTLEGSVQRYDYSVLTPFLPPKEEYVISIRISDVQEKLYRHYLEHYSSRGYQGKGAQLFADFQSLQRIWTHPRVLKMSAERAEQKAEKEDDEDSEGSLRDFIDDGDASDSNTSESSSASSGNDDDVVCLSDDSQKGKKKPEEPKPGRRTRSNKTEEIAEPEPSAPSKSKEWWEAFIEESDLDDLRASPKLQMLFSILKDTEENGEKLLVFSQSLYSLDIIEYFLGKIDEATQSGKGSELVDGHTGSWSPGIDYFRLDGSTPTEQRSIWCNIFNKTTNLRARLFLISTRAGGLGINLVAANRVVIFDASWNPSHDLQSIFRIYRFGQKNPCFIYRFLAQGTMEEKIYERQVTKLSLAGRVVDEHQIERYYKMADLQELYQFTPADRSSYEPPKLPKDHLFAEILKKHATIIVKYHEHDSLLENKEEEELNEEERAAAWDDYEKEKKGPVNQPPQVPGTEALPSLEQVEQLLRTRHPDKSDEQIKIDAALTLKQAMEQPFPGIQGYQSRMNMPSHSRYVYPQPAPNTQPNFLRKL</sequence>
<dbReference type="GO" id="GO:0008270">
    <property type="term" value="F:zinc ion binding"/>
    <property type="evidence" value="ECO:0007669"/>
    <property type="project" value="UniProtKB-KW"/>
</dbReference>
<evidence type="ECO:0000256" key="16">
    <source>
        <dbReference type="ARBA" id="ARBA00023125"/>
    </source>
</evidence>
<feature type="compositionally biased region" description="Basic and acidic residues" evidence="22">
    <location>
        <begin position="286"/>
        <end position="302"/>
    </location>
</feature>
<keyword evidence="6" id="KW-0597">Phosphoprotein</keyword>
<gene>
    <name evidence="26" type="ORF">KUF71_005179</name>
</gene>
<keyword evidence="10" id="KW-0863">Zinc-finger</keyword>
<evidence type="ECO:0000256" key="11">
    <source>
        <dbReference type="ARBA" id="ARBA00022801"/>
    </source>
</evidence>
<keyword evidence="15" id="KW-0779">Telomere</keyword>
<evidence type="ECO:0000256" key="17">
    <source>
        <dbReference type="ARBA" id="ARBA00023204"/>
    </source>
</evidence>
<feature type="compositionally biased region" description="Polar residues" evidence="22">
    <location>
        <begin position="1713"/>
        <end position="1723"/>
    </location>
</feature>
<dbReference type="InterPro" id="IPR001650">
    <property type="entry name" value="Helicase_C-like"/>
</dbReference>
<feature type="compositionally biased region" description="Basic and acidic residues" evidence="22">
    <location>
        <begin position="850"/>
        <end position="861"/>
    </location>
</feature>
<dbReference type="GO" id="GO:0016887">
    <property type="term" value="F:ATP hydrolysis activity"/>
    <property type="evidence" value="ECO:0007669"/>
    <property type="project" value="InterPro"/>
</dbReference>
<keyword evidence="5" id="KW-0158">Chromosome</keyword>
<dbReference type="EC" id="3.6.4.12" evidence="4"/>
<evidence type="ECO:0000256" key="10">
    <source>
        <dbReference type="ARBA" id="ARBA00022771"/>
    </source>
</evidence>
<comment type="catalytic activity">
    <reaction evidence="21">
        <text>ATP + H2O = ADP + phosphate + H(+)</text>
        <dbReference type="Rhea" id="RHEA:13065"/>
        <dbReference type="ChEBI" id="CHEBI:15377"/>
        <dbReference type="ChEBI" id="CHEBI:15378"/>
        <dbReference type="ChEBI" id="CHEBI:30616"/>
        <dbReference type="ChEBI" id="CHEBI:43474"/>
        <dbReference type="ChEBI" id="CHEBI:456216"/>
        <dbReference type="EC" id="3.6.4.12"/>
    </reaction>
</comment>
<dbReference type="InterPro" id="IPR025766">
    <property type="entry name" value="ADD"/>
</dbReference>
<evidence type="ECO:0000256" key="21">
    <source>
        <dbReference type="ARBA" id="ARBA00047995"/>
    </source>
</evidence>
<dbReference type="InterPro" id="IPR014001">
    <property type="entry name" value="Helicase_ATP-bd"/>
</dbReference>
<dbReference type="PANTHER" id="PTHR45797:SF3">
    <property type="entry name" value="TRANSCRIPTIONAL REGULATOR ATRX HOMOLOG"/>
    <property type="match status" value="1"/>
</dbReference>
<keyword evidence="8" id="KW-0547">Nucleotide-binding</keyword>
<evidence type="ECO:0000259" key="24">
    <source>
        <dbReference type="PROSITE" id="PS51194"/>
    </source>
</evidence>
<feature type="region of interest" description="Disordered" evidence="22">
    <location>
        <begin position="628"/>
        <end position="647"/>
    </location>
</feature>
<dbReference type="Gene3D" id="3.40.50.300">
    <property type="entry name" value="P-loop containing nucleotide triphosphate hydrolases"/>
    <property type="match status" value="1"/>
</dbReference>
<evidence type="ECO:0000256" key="20">
    <source>
        <dbReference type="ARBA" id="ARBA00043074"/>
    </source>
</evidence>
<feature type="region of interest" description="Disordered" evidence="22">
    <location>
        <begin position="655"/>
        <end position="887"/>
    </location>
</feature>
<feature type="compositionally biased region" description="Polar residues" evidence="22">
    <location>
        <begin position="580"/>
        <end position="593"/>
    </location>
</feature>
<evidence type="ECO:0000256" key="3">
    <source>
        <dbReference type="ARBA" id="ARBA00007025"/>
    </source>
</evidence>
<dbReference type="EMBL" id="JAHWGI010001411">
    <property type="protein sequence ID" value="KAK3930445.1"/>
    <property type="molecule type" value="Genomic_DNA"/>
</dbReference>
<dbReference type="InterPro" id="IPR049730">
    <property type="entry name" value="SNF2/RAD54-like_C"/>
</dbReference>